<name>Q8EPM0_OCEIH</name>
<reference evidence="2 3" key="1">
    <citation type="journal article" date="2001" name="FEMS Microbiol. Lett.">
        <title>Oceanobacillus iheyensis gen. nov., sp. nov., a deep-sea extremely halotolerant and alkaliphilic species isolated from a depth of 1050 m on the Iheya Ridge.</title>
        <authorList>
            <person name="Lu J."/>
            <person name="Nogi Y."/>
            <person name="Takami H."/>
        </authorList>
    </citation>
    <scope>NUCLEOTIDE SEQUENCE [LARGE SCALE GENOMIC DNA]</scope>
    <source>
        <strain evidence="3">DSM 14371 / CIP 107618 / JCM 11309 / KCTC 3954 / HTE831</strain>
    </source>
</reference>
<dbReference type="SUPFAM" id="SSF53448">
    <property type="entry name" value="Nucleotide-diphospho-sugar transferases"/>
    <property type="match status" value="1"/>
</dbReference>
<evidence type="ECO:0000259" key="1">
    <source>
        <dbReference type="Pfam" id="PF00535"/>
    </source>
</evidence>
<dbReference type="CAZy" id="GT2">
    <property type="family name" value="Glycosyltransferase Family 2"/>
</dbReference>
<accession>Q8EPM0</accession>
<dbReference type="InterPro" id="IPR029044">
    <property type="entry name" value="Nucleotide-diphossugar_trans"/>
</dbReference>
<evidence type="ECO:0000313" key="3">
    <source>
        <dbReference type="Proteomes" id="UP000000822"/>
    </source>
</evidence>
<dbReference type="Proteomes" id="UP000000822">
    <property type="component" value="Chromosome"/>
</dbReference>
<dbReference type="STRING" id="221109.gene:10734327"/>
<proteinExistence type="predicted"/>
<gene>
    <name evidence="2" type="ordered locus">OB2081</name>
</gene>
<dbReference type="HOGENOM" id="CLU_1101404_0_0_9"/>
<feature type="domain" description="Glycosyltransferase 2-like" evidence="1">
    <location>
        <begin position="4"/>
        <end position="130"/>
    </location>
</feature>
<organism evidence="2 3">
    <name type="scientific">Oceanobacillus iheyensis (strain DSM 14371 / CIP 107618 / JCM 11309 / KCTC 3954 / HTE831)</name>
    <dbReference type="NCBI Taxonomy" id="221109"/>
    <lineage>
        <taxon>Bacteria</taxon>
        <taxon>Bacillati</taxon>
        <taxon>Bacillota</taxon>
        <taxon>Bacilli</taxon>
        <taxon>Bacillales</taxon>
        <taxon>Bacillaceae</taxon>
        <taxon>Oceanobacillus</taxon>
    </lineage>
</organism>
<dbReference type="Gene3D" id="3.90.550.10">
    <property type="entry name" value="Spore Coat Polysaccharide Biosynthesis Protein SpsA, Chain A"/>
    <property type="match status" value="1"/>
</dbReference>
<dbReference type="AlphaFoldDB" id="Q8EPM0"/>
<reference evidence="2 3" key="2">
    <citation type="journal article" date="2002" name="Nucleic Acids Res.">
        <title>Genome sequence of Oceanobacillus iheyensis isolated from the Iheya Ridge and its unexpected adaptive capabilities to extreme environments.</title>
        <authorList>
            <person name="Takami H."/>
            <person name="Takaki Y."/>
            <person name="Uchiyama I."/>
        </authorList>
    </citation>
    <scope>NUCLEOTIDE SEQUENCE [LARGE SCALE GENOMIC DNA]</scope>
    <source>
        <strain evidence="3">DSM 14371 / CIP 107618 / JCM 11309 / KCTC 3954 / HTE831</strain>
    </source>
</reference>
<dbReference type="EMBL" id="BA000028">
    <property type="protein sequence ID" value="BAC14037.1"/>
    <property type="molecule type" value="Genomic_DNA"/>
</dbReference>
<dbReference type="eggNOG" id="COG0463">
    <property type="taxonomic scope" value="Bacteria"/>
</dbReference>
<keyword evidence="3" id="KW-1185">Reference proteome</keyword>
<dbReference type="OrthoDB" id="6713581at2"/>
<dbReference type="RefSeq" id="WP_011066476.1">
    <property type="nucleotide sequence ID" value="NC_004193.1"/>
</dbReference>
<protein>
    <recommendedName>
        <fullName evidence="1">Glycosyltransferase 2-like domain-containing protein</fullName>
    </recommendedName>
</protein>
<dbReference type="InterPro" id="IPR001173">
    <property type="entry name" value="Glyco_trans_2-like"/>
</dbReference>
<dbReference type="CDD" id="cd00761">
    <property type="entry name" value="Glyco_tranf_GTA_type"/>
    <property type="match status" value="1"/>
</dbReference>
<dbReference type="KEGG" id="oih:OB2081"/>
<dbReference type="Pfam" id="PF00535">
    <property type="entry name" value="Glycos_transf_2"/>
    <property type="match status" value="1"/>
</dbReference>
<evidence type="ECO:0000313" key="2">
    <source>
        <dbReference type="EMBL" id="BAC14037.1"/>
    </source>
</evidence>
<sequence>MISIITCTNRDHMMENIFLNYSSQTIENKELIIILNNDSINLSRWIGKAANYSNVSVFQLPEWYTASECKMFASQQASFDYIAKFDDDDYYAPNYLKSIWSIYQTNKEVDIIGKSTVYVYFQESNYLGILHSSKENQYTNRVVDSTLTFKKDVLSKVSFIRSKYGSDAKFQKDCIYNGFNIYSTDRFNHVVFRNEHHNDHTWKITDQQLMNACTDLICTNDFKSIIHR</sequence>